<dbReference type="Proteomes" id="UP000291189">
    <property type="component" value="Unassembled WGS sequence"/>
</dbReference>
<organism evidence="2 3">
    <name type="scientific">Nocardioides iriomotensis</name>
    <dbReference type="NCBI Taxonomy" id="715784"/>
    <lineage>
        <taxon>Bacteria</taxon>
        <taxon>Bacillati</taxon>
        <taxon>Actinomycetota</taxon>
        <taxon>Actinomycetes</taxon>
        <taxon>Propionibacteriales</taxon>
        <taxon>Nocardioidaceae</taxon>
        <taxon>Nocardioides</taxon>
    </lineage>
</organism>
<name>A0A4Q5J464_9ACTN</name>
<feature type="transmembrane region" description="Helical" evidence="1">
    <location>
        <begin position="140"/>
        <end position="166"/>
    </location>
</feature>
<gene>
    <name evidence="2" type="ORF">ETU37_09565</name>
</gene>
<dbReference type="RefSeq" id="WP_129987036.1">
    <property type="nucleotide sequence ID" value="NZ_SDPU01000021.1"/>
</dbReference>
<keyword evidence="3" id="KW-1185">Reference proteome</keyword>
<feature type="transmembrane region" description="Helical" evidence="1">
    <location>
        <begin position="249"/>
        <end position="267"/>
    </location>
</feature>
<sequence length="321" mass="34099">MSAESRYRFLLRAYPRSYRAVRGDEMLDVLLAAEEQRGRWSLLPEAATLVGHGLVARVRQSPGLRVPASVGVAGVALALLLAVLGAAQLSQMGLRGLGLDGYPHAWQVWRVWVDPRWPVQVAWVATAGALVLRRYRLGVLLAWTAVLLHGWLVLAGIATGWSLWWVGAVGPAWFISVNATQASWFVLTVTAALLLGGPARARRGVEAFPVGRWAHVLVAGLVGCVLAGVAAPVVFRLGDSMDVRLAENLRGGFVPLLLASVAVVALLRRSPYGRGAVALLAVAGLVPVLARWSDPAAVVLAGGTLFVVGYVAGAQRSRRLG</sequence>
<accession>A0A4Q5J464</accession>
<evidence type="ECO:0000313" key="2">
    <source>
        <dbReference type="EMBL" id="RYU12261.1"/>
    </source>
</evidence>
<feature type="transmembrane region" description="Helical" evidence="1">
    <location>
        <begin position="172"/>
        <end position="195"/>
    </location>
</feature>
<feature type="transmembrane region" description="Helical" evidence="1">
    <location>
        <begin position="66"/>
        <end position="87"/>
    </location>
</feature>
<feature type="transmembrane region" description="Helical" evidence="1">
    <location>
        <begin position="296"/>
        <end position="313"/>
    </location>
</feature>
<protein>
    <submittedName>
        <fullName evidence="2">Uncharacterized protein</fullName>
    </submittedName>
</protein>
<keyword evidence="1" id="KW-1133">Transmembrane helix</keyword>
<evidence type="ECO:0000256" key="1">
    <source>
        <dbReference type="SAM" id="Phobius"/>
    </source>
</evidence>
<comment type="caution">
    <text evidence="2">The sequence shown here is derived from an EMBL/GenBank/DDBJ whole genome shotgun (WGS) entry which is preliminary data.</text>
</comment>
<feature type="transmembrane region" description="Helical" evidence="1">
    <location>
        <begin position="272"/>
        <end position="290"/>
    </location>
</feature>
<dbReference type="OrthoDB" id="3268054at2"/>
<evidence type="ECO:0000313" key="3">
    <source>
        <dbReference type="Proteomes" id="UP000291189"/>
    </source>
</evidence>
<reference evidence="2 3" key="1">
    <citation type="submission" date="2019-01" db="EMBL/GenBank/DDBJ databases">
        <title>Nocardioides guangzhouensis sp. nov., an actinobacterium isolated from soil.</title>
        <authorList>
            <person name="Fu Y."/>
            <person name="Cai Y."/>
            <person name="Lin Z."/>
            <person name="Chen P."/>
        </authorList>
    </citation>
    <scope>NUCLEOTIDE SEQUENCE [LARGE SCALE GENOMIC DNA]</scope>
    <source>
        <strain evidence="2 3">NBRC 105384</strain>
    </source>
</reference>
<dbReference type="EMBL" id="SDPU01000021">
    <property type="protein sequence ID" value="RYU12261.1"/>
    <property type="molecule type" value="Genomic_DNA"/>
</dbReference>
<keyword evidence="1" id="KW-0472">Membrane</keyword>
<keyword evidence="1" id="KW-0812">Transmembrane</keyword>
<proteinExistence type="predicted"/>
<feature type="transmembrane region" description="Helical" evidence="1">
    <location>
        <begin position="216"/>
        <end position="237"/>
    </location>
</feature>
<dbReference type="AlphaFoldDB" id="A0A4Q5J464"/>